<dbReference type="AlphaFoldDB" id="A0AA47N5W5"/>
<name>A0AA47N5W5_MERPO</name>
<feature type="compositionally biased region" description="Basic and acidic residues" evidence="1">
    <location>
        <begin position="123"/>
        <end position="144"/>
    </location>
</feature>
<feature type="compositionally biased region" description="Basic and acidic residues" evidence="1">
    <location>
        <begin position="264"/>
        <end position="281"/>
    </location>
</feature>
<gene>
    <name evidence="2" type="primary">NOF_4</name>
    <name evidence="2" type="ORF">N1851_005327</name>
</gene>
<reference evidence="2" key="1">
    <citation type="journal article" date="2023" name="Front. Mar. Sci.">
        <title>A new Merluccius polli reference genome to investigate the effects of global change in West African waters.</title>
        <authorList>
            <person name="Mateo J.L."/>
            <person name="Blanco-Fernandez C."/>
            <person name="Garcia-Vazquez E."/>
            <person name="Machado-Schiaffino G."/>
        </authorList>
    </citation>
    <scope>NUCLEOTIDE SEQUENCE</scope>
    <source>
        <strain evidence="2">C29</strain>
        <tissue evidence="2">Fin</tissue>
    </source>
</reference>
<comment type="caution">
    <text evidence="2">The sequence shown here is derived from an EMBL/GenBank/DDBJ whole genome shotgun (WGS) entry which is preliminary data.</text>
</comment>
<feature type="region of interest" description="Disordered" evidence="1">
    <location>
        <begin position="893"/>
        <end position="952"/>
    </location>
</feature>
<organism evidence="2 3">
    <name type="scientific">Merluccius polli</name>
    <name type="common">Benguela hake</name>
    <name type="synonym">Merluccius cadenati</name>
    <dbReference type="NCBI Taxonomy" id="89951"/>
    <lineage>
        <taxon>Eukaryota</taxon>
        <taxon>Metazoa</taxon>
        <taxon>Chordata</taxon>
        <taxon>Craniata</taxon>
        <taxon>Vertebrata</taxon>
        <taxon>Euteleostomi</taxon>
        <taxon>Actinopterygii</taxon>
        <taxon>Neopterygii</taxon>
        <taxon>Teleostei</taxon>
        <taxon>Neoteleostei</taxon>
        <taxon>Acanthomorphata</taxon>
        <taxon>Zeiogadaria</taxon>
        <taxon>Gadariae</taxon>
        <taxon>Gadiformes</taxon>
        <taxon>Gadoidei</taxon>
        <taxon>Merlucciidae</taxon>
        <taxon>Merluccius</taxon>
    </lineage>
</organism>
<dbReference type="Gene3D" id="3.30.40.10">
    <property type="entry name" value="Zinc/RING finger domain, C3HC4 (zinc finger)"/>
    <property type="match status" value="1"/>
</dbReference>
<feature type="region of interest" description="Disordered" evidence="1">
    <location>
        <begin position="1"/>
        <end position="298"/>
    </location>
</feature>
<accession>A0AA47N5W5</accession>
<feature type="compositionally biased region" description="Basic residues" evidence="1">
    <location>
        <begin position="282"/>
        <end position="293"/>
    </location>
</feature>
<feature type="compositionally biased region" description="Basic residues" evidence="1">
    <location>
        <begin position="939"/>
        <end position="948"/>
    </location>
</feature>
<feature type="compositionally biased region" description="Basic and acidic residues" evidence="1">
    <location>
        <begin position="900"/>
        <end position="915"/>
    </location>
</feature>
<feature type="compositionally biased region" description="Basic and acidic residues" evidence="1">
    <location>
        <begin position="59"/>
        <end position="80"/>
    </location>
</feature>
<proteinExistence type="predicted"/>
<evidence type="ECO:0000313" key="2">
    <source>
        <dbReference type="EMBL" id="KAK0152993.1"/>
    </source>
</evidence>
<dbReference type="SUPFAM" id="SSF54001">
    <property type="entry name" value="Cysteine proteinases"/>
    <property type="match status" value="1"/>
</dbReference>
<evidence type="ECO:0000313" key="3">
    <source>
        <dbReference type="Proteomes" id="UP001174136"/>
    </source>
</evidence>
<dbReference type="SUPFAM" id="SSF57903">
    <property type="entry name" value="FYVE/PHD zinc finger"/>
    <property type="match status" value="1"/>
</dbReference>
<dbReference type="Gene3D" id="3.40.395.10">
    <property type="entry name" value="Adenoviral Proteinase, Chain A"/>
    <property type="match status" value="1"/>
</dbReference>
<keyword evidence="3" id="KW-1185">Reference proteome</keyword>
<dbReference type="Proteomes" id="UP001174136">
    <property type="component" value="Unassembled WGS sequence"/>
</dbReference>
<feature type="compositionally biased region" description="Acidic residues" evidence="1">
    <location>
        <begin position="239"/>
        <end position="256"/>
    </location>
</feature>
<dbReference type="EMBL" id="JAOPHQ010000874">
    <property type="protein sequence ID" value="KAK0152993.1"/>
    <property type="molecule type" value="Genomic_DNA"/>
</dbReference>
<evidence type="ECO:0000256" key="1">
    <source>
        <dbReference type="SAM" id="MobiDB-lite"/>
    </source>
</evidence>
<sequence>MCRLSDTETVEYREGPENNNTQTKKRKREGLQGTEQDGESFSKKGEEEQTLSSEEDRDSTDGRDMCRLSDTETVEDREGPENNNTQTKKRKREGLQGTEQDGESFSKKGEEEQTPSSEEDRDSTDGRDMCRLSDTETVEDREGPEYNNTQTKKRKREGLQGTEQDGESFSKKGEEEQTPPSEEDRDSTDGRDMYRLSDLETVENRECPEINNTQTQKNKREGFQATEQDGESFSKKDEEEQTPSNEEDRDNADEEIYIVQTDSDSVKESREECQETVDQTKKKSKSRKGKGSKCTKSDQQTGYRRCKAGPKVFIITITRKQWNKFKPKHDVLYDEFIKENACCTLAFKYQHVKPSYSRNIKSPFFRASAHCTFEGCKAVYSFSKKSRPKSMDKRICFKVMRFGEVRHLNNQKKFRPAKYLRRGKIAKAVSNGVSNYYYSMLKNIPVEEIMAGNVTRSLTKDVIRKISSEDKKSARLHDDVMLELMLTQKVIKESSSHASSKGYLQHLQIDHFAVHLHTVTGINILAEHLKQIPTALYLDATGGVVQKIPDQNKRVLYYALVLPGMGKDKPPLPVTELLTNSHSIPSISYWLMEFQRKLSYTTKRRITQVETDYSWALINSVLLSFNKENISMYLIRAFEIVFGQTEQIPKFTVLHLCSAHIMKAVSQAFGRKTGDRGIQEYATFSFAYLLNCTSMQVAHEVFYHTCVLFDAEEYTNLVKQSKTYLDKCVLKIQDIKLEESGHVMGEEESNTEKSANSAVGKSPFTHAFQVRRDQAQCDILSEDAVGINNHYLCPGVINVLLKNYMGIFPLWGGLLLGDQSRHGTCTTIKTNGREKTRDTNCHVELWFGLVKHSILLKKKYLRPAEFISKMFASMQGRYVEHVVQHNLPMQILDKTVTSSRRPDDDHEEQWKKRDSSTGQSKSKSKYFNPPEKLPNPRSLHTKKVKKRKEAQDQQVTDAQLTLLWKKRNTEMVVALLPSQIKGRSILIHHSELCSLRPYQWLTGEVIEGMFHVAAHTFNVVDTIYESLLSRTELPRHSLPKVNFDNYEAVLSFVLINGNHWNLLYINAETSTVFLMDPARLSSELEDSEHAAKRIQEYLRMRRTRHGKEDWLDVRWKGGVMSHPVQQDGTVMEAFPQIPDVKFETSKKAMKRERRDLALEILKASVFDEHTCCAMCAAVKPPGSGPPITDWVQCDDCERWFHALCLAMDSVLVEKCQSVFNCSETAALHHWYSKGDA</sequence>
<dbReference type="InterPro" id="IPR038765">
    <property type="entry name" value="Papain-like_cys_pep_sf"/>
</dbReference>
<feature type="compositionally biased region" description="Basic and acidic residues" evidence="1">
    <location>
        <begin position="187"/>
        <end position="208"/>
    </location>
</feature>
<protein>
    <submittedName>
        <fullName evidence="2">120 protein in NOF-FB transposable element</fullName>
    </submittedName>
</protein>
<dbReference type="InterPro" id="IPR013083">
    <property type="entry name" value="Znf_RING/FYVE/PHD"/>
</dbReference>
<dbReference type="InterPro" id="IPR011011">
    <property type="entry name" value="Znf_FYVE_PHD"/>
</dbReference>